<sequence length="345" mass="37698">MRIENEVKLAYKDVLIRPKRSKLTSRKDVTLKRPFTFLHSKQKWEGVPIIAANMDASGTIEVAKELAKYKLLTCLHKFYSVEEIEEIKNKRFFKNIIISSGINKPDLDKLHAIVKKTNPNFICLDVANGYTERFVDIVKLVRKKYPKKILIAGNVATAEMTQQLIIAGADIVKVGIGPGSACTTRKKAGVGYPQLSAVIECADAAHGLRGHIIADGGCTTPGDVCKAFGGGADFVMLGGMFAGHKESGGDLIVENGKKYKLFYGSSSATAMKKHYGTVAKHRTAEGKTVKIPYRGPIKNKVLDILGGLRSCCTYIGAKRIKDVPKCTTFLKVTQITNDVFGSSLE</sequence>
<comment type="similarity">
    <text evidence="7 8">Belongs to the IMPDH/GMPR family. GuaC type 1 subfamily.</text>
</comment>
<feature type="binding site" evidence="8">
    <location>
        <begin position="212"/>
        <end position="235"/>
    </location>
    <ligand>
        <name>NADP(+)</name>
        <dbReference type="ChEBI" id="CHEBI:58349"/>
    </ligand>
</feature>
<gene>
    <name evidence="8" type="primary">guaC</name>
    <name evidence="13" type="ORF">ENJ78_01345</name>
</gene>
<dbReference type="GO" id="GO:0003920">
    <property type="term" value="F:GMP reductase activity"/>
    <property type="evidence" value="ECO:0007669"/>
    <property type="project" value="UniProtKB-UniRule"/>
</dbReference>
<dbReference type="Pfam" id="PF00478">
    <property type="entry name" value="IMPDH"/>
    <property type="match status" value="1"/>
</dbReference>
<feature type="active site" description="Thioimidate intermediate" evidence="8 9">
    <location>
        <position position="182"/>
    </location>
</feature>
<evidence type="ECO:0000256" key="10">
    <source>
        <dbReference type="PIRSR" id="PIRSR000235-3"/>
    </source>
</evidence>
<dbReference type="InterPro" id="IPR013785">
    <property type="entry name" value="Aldolase_TIM"/>
</dbReference>
<dbReference type="PANTHER" id="PTHR43170:SF5">
    <property type="entry name" value="GMP REDUCTASE"/>
    <property type="match status" value="1"/>
</dbReference>
<keyword evidence="4 8" id="KW-0560">Oxidoreductase</keyword>
<dbReference type="AlphaFoldDB" id="A0A7V5J0D2"/>
<evidence type="ECO:0000256" key="7">
    <source>
        <dbReference type="ARBA" id="ARBA00061520"/>
    </source>
</evidence>
<dbReference type="InterPro" id="IPR050139">
    <property type="entry name" value="GMP_reductase"/>
</dbReference>
<comment type="subunit">
    <text evidence="8">Homotetramer.</text>
</comment>
<evidence type="ECO:0000256" key="1">
    <source>
        <dbReference type="ARBA" id="ARBA00022723"/>
    </source>
</evidence>
<dbReference type="GO" id="GO:0046872">
    <property type="term" value="F:metal ion binding"/>
    <property type="evidence" value="ECO:0007669"/>
    <property type="project" value="UniProtKB-KW"/>
</dbReference>
<dbReference type="InterPro" id="IPR001093">
    <property type="entry name" value="IMP_DH_GMPRt"/>
</dbReference>
<keyword evidence="2 8" id="KW-0521">NADP</keyword>
<organism evidence="13">
    <name type="scientific">candidate division WWE3 bacterium</name>
    <dbReference type="NCBI Taxonomy" id="2053526"/>
    <lineage>
        <taxon>Bacteria</taxon>
        <taxon>Katanobacteria</taxon>
    </lineage>
</organism>
<evidence type="ECO:0000256" key="5">
    <source>
        <dbReference type="ARBA" id="ARBA00037691"/>
    </source>
</evidence>
<feature type="binding site" evidence="8 10">
    <location>
        <position position="177"/>
    </location>
    <ligand>
        <name>K(+)</name>
        <dbReference type="ChEBI" id="CHEBI:29103"/>
    </ligand>
</feature>
<dbReference type="PIRSF" id="PIRSF000235">
    <property type="entry name" value="GMP_reductase"/>
    <property type="match status" value="1"/>
</dbReference>
<accession>A0A7V5J0D2</accession>
<feature type="domain" description="IMP dehydrogenase/GMP reductase" evidence="12">
    <location>
        <begin position="9"/>
        <end position="334"/>
    </location>
</feature>
<dbReference type="NCBIfam" id="NF003470">
    <property type="entry name" value="PRK05096.1"/>
    <property type="match status" value="1"/>
</dbReference>
<comment type="function">
    <text evidence="5 8 11">Catalyzes the irreversible NADPH-dependent deamination of GMP to IMP. It functions in the conversion of nucleobase, nucleoside and nucleotide derivatives of G to A nucleotides, and in maintaining the intracellular balance of A and G nucleotides.</text>
</comment>
<dbReference type="InterPro" id="IPR005993">
    <property type="entry name" value="GMPR"/>
</dbReference>
<feature type="binding site" evidence="8 10">
    <location>
        <position position="179"/>
    </location>
    <ligand>
        <name>K(+)</name>
        <dbReference type="ChEBI" id="CHEBI:29103"/>
    </ligand>
</feature>
<dbReference type="EC" id="1.7.1.7" evidence="8"/>
<keyword evidence="3 8" id="KW-0630">Potassium</keyword>
<protein>
    <recommendedName>
        <fullName evidence="8">GMP reductase</fullName>
        <ecNumber evidence="8">1.7.1.7</ecNumber>
    </recommendedName>
    <alternativeName>
        <fullName evidence="8">Guanosine 5'-monophosphate oxidoreductase</fullName>
        <shortName evidence="8">Guanosine monophosphate reductase</shortName>
    </alternativeName>
</protein>
<dbReference type="GO" id="GO:0006163">
    <property type="term" value="P:purine nucleotide metabolic process"/>
    <property type="evidence" value="ECO:0007669"/>
    <property type="project" value="UniProtKB-UniRule"/>
</dbReference>
<dbReference type="PROSITE" id="PS00487">
    <property type="entry name" value="IMP_DH_GMP_RED"/>
    <property type="match status" value="1"/>
</dbReference>
<evidence type="ECO:0000256" key="6">
    <source>
        <dbReference type="ARBA" id="ARBA00048616"/>
    </source>
</evidence>
<evidence type="ECO:0000256" key="9">
    <source>
        <dbReference type="PIRSR" id="PIRSR000235-1"/>
    </source>
</evidence>
<evidence type="ECO:0000256" key="3">
    <source>
        <dbReference type="ARBA" id="ARBA00022958"/>
    </source>
</evidence>
<dbReference type="CDD" id="cd00381">
    <property type="entry name" value="IMPDH"/>
    <property type="match status" value="1"/>
</dbReference>
<evidence type="ECO:0000256" key="8">
    <source>
        <dbReference type="HAMAP-Rule" id="MF_00596"/>
    </source>
</evidence>
<dbReference type="Proteomes" id="UP000886106">
    <property type="component" value="Unassembled WGS sequence"/>
</dbReference>
<evidence type="ECO:0000259" key="12">
    <source>
        <dbReference type="Pfam" id="PF00478"/>
    </source>
</evidence>
<dbReference type="Gene3D" id="3.20.20.70">
    <property type="entry name" value="Aldolase class I"/>
    <property type="match status" value="1"/>
</dbReference>
<dbReference type="FunFam" id="3.20.20.70:FF:000012">
    <property type="entry name" value="GMP reductase"/>
    <property type="match status" value="1"/>
</dbReference>
<dbReference type="InterPro" id="IPR015875">
    <property type="entry name" value="IMP_DH/GMP_Rdtase_CS"/>
</dbReference>
<comment type="caution">
    <text evidence="13">The sequence shown here is derived from an EMBL/GenBank/DDBJ whole genome shotgun (WGS) entry which is preliminary data.</text>
</comment>
<evidence type="ECO:0000313" key="13">
    <source>
        <dbReference type="EMBL" id="HHH14334.1"/>
    </source>
</evidence>
<dbReference type="SUPFAM" id="SSF51412">
    <property type="entry name" value="Inosine monophosphate dehydrogenase (IMPDH)"/>
    <property type="match status" value="1"/>
</dbReference>
<reference evidence="13" key="1">
    <citation type="journal article" date="2020" name="mSystems">
        <title>Genome- and Community-Level Interaction Insights into Carbon Utilization and Element Cycling Functions of Hydrothermarchaeota in Hydrothermal Sediment.</title>
        <authorList>
            <person name="Zhou Z."/>
            <person name="Liu Y."/>
            <person name="Xu W."/>
            <person name="Pan J."/>
            <person name="Luo Z.H."/>
            <person name="Li M."/>
        </authorList>
    </citation>
    <scope>NUCLEOTIDE SEQUENCE [LARGE SCALE GENOMIC DNA]</scope>
    <source>
        <strain evidence="13">HyVt-517</strain>
    </source>
</reference>
<dbReference type="NCBIfam" id="TIGR01305">
    <property type="entry name" value="GMP_reduct_1"/>
    <property type="match status" value="1"/>
</dbReference>
<name>A0A7V5J0D2_UNCKA</name>
<dbReference type="PANTHER" id="PTHR43170">
    <property type="entry name" value="GMP REDUCTASE"/>
    <property type="match status" value="1"/>
</dbReference>
<dbReference type="SMART" id="SM01240">
    <property type="entry name" value="IMPDH"/>
    <property type="match status" value="1"/>
</dbReference>
<comment type="caution">
    <text evidence="8">Lacks conserved residue(s) required for the propagation of feature annotation.</text>
</comment>
<proteinExistence type="inferred from homology"/>
<dbReference type="GO" id="GO:1902560">
    <property type="term" value="C:GMP reductase complex"/>
    <property type="evidence" value="ECO:0007669"/>
    <property type="project" value="InterPro"/>
</dbReference>
<evidence type="ECO:0000256" key="2">
    <source>
        <dbReference type="ARBA" id="ARBA00022857"/>
    </source>
</evidence>
<evidence type="ECO:0000256" key="4">
    <source>
        <dbReference type="ARBA" id="ARBA00023002"/>
    </source>
</evidence>
<dbReference type="HAMAP" id="MF_00596">
    <property type="entry name" value="GMP_reduct_type1"/>
    <property type="match status" value="1"/>
</dbReference>
<dbReference type="EMBL" id="DRNS01000095">
    <property type="protein sequence ID" value="HHH14334.1"/>
    <property type="molecule type" value="Genomic_DNA"/>
</dbReference>
<evidence type="ECO:0000256" key="11">
    <source>
        <dbReference type="RuleBase" id="RU003929"/>
    </source>
</evidence>
<keyword evidence="1 8" id="KW-0479">Metal-binding</keyword>
<comment type="catalytic activity">
    <reaction evidence="6 8 11">
        <text>IMP + NH4(+) + NADP(+) = GMP + NADPH + 2 H(+)</text>
        <dbReference type="Rhea" id="RHEA:17185"/>
        <dbReference type="ChEBI" id="CHEBI:15378"/>
        <dbReference type="ChEBI" id="CHEBI:28938"/>
        <dbReference type="ChEBI" id="CHEBI:57783"/>
        <dbReference type="ChEBI" id="CHEBI:58053"/>
        <dbReference type="ChEBI" id="CHEBI:58115"/>
        <dbReference type="ChEBI" id="CHEBI:58349"/>
        <dbReference type="EC" id="1.7.1.7"/>
    </reaction>
</comment>